<dbReference type="Proteomes" id="UP001281447">
    <property type="component" value="Unassembled WGS sequence"/>
</dbReference>
<organism evidence="1 2">
    <name type="scientific">Tigheibacillus halophilus</name>
    <dbReference type="NCBI Taxonomy" id="361280"/>
    <lineage>
        <taxon>Bacteria</taxon>
        <taxon>Bacillati</taxon>
        <taxon>Bacillota</taxon>
        <taxon>Bacilli</taxon>
        <taxon>Bacillales</taxon>
        <taxon>Bacillaceae</taxon>
        <taxon>Tigheibacillus</taxon>
    </lineage>
</organism>
<sequence length="86" mass="10314">MKNKTILLKKETNLLDSFISKYELGQYYDTKDEKYHKMNDAEKAIFYQIMGMRNFAVKTEDEKEKAILASEEDLYPDKYKESKRKT</sequence>
<accession>A0ABU5CC14</accession>
<proteinExistence type="predicted"/>
<evidence type="ECO:0000313" key="2">
    <source>
        <dbReference type="Proteomes" id="UP001281447"/>
    </source>
</evidence>
<dbReference type="EMBL" id="JAWDIP010000004">
    <property type="protein sequence ID" value="MDY0396795.1"/>
    <property type="molecule type" value="Genomic_DNA"/>
</dbReference>
<comment type="caution">
    <text evidence="1">The sequence shown here is derived from an EMBL/GenBank/DDBJ whole genome shotgun (WGS) entry which is preliminary data.</text>
</comment>
<gene>
    <name evidence="1" type="ORF">RWE15_23975</name>
</gene>
<keyword evidence="2" id="KW-1185">Reference proteome</keyword>
<name>A0ABU5CC14_9BACI</name>
<evidence type="ECO:0000313" key="1">
    <source>
        <dbReference type="EMBL" id="MDY0396795.1"/>
    </source>
</evidence>
<protein>
    <submittedName>
        <fullName evidence="1">Uncharacterized protein</fullName>
    </submittedName>
</protein>
<reference evidence="1 2" key="1">
    <citation type="submission" date="2023-10" db="EMBL/GenBank/DDBJ databases">
        <title>Virgibacillus halophilus 5B73C genome.</title>
        <authorList>
            <person name="Miliotis G."/>
            <person name="Sengupta P."/>
            <person name="Hameed A."/>
            <person name="Chuvochina M."/>
            <person name="Mcdonagh F."/>
            <person name="Simpson A.C."/>
            <person name="Singh N.K."/>
            <person name="Rekha P.D."/>
            <person name="Raman K."/>
            <person name="Hugenholtz P."/>
            <person name="Venkateswaran K."/>
        </authorList>
    </citation>
    <scope>NUCLEOTIDE SEQUENCE [LARGE SCALE GENOMIC DNA]</scope>
    <source>
        <strain evidence="1 2">5B73C</strain>
    </source>
</reference>